<keyword evidence="5" id="KW-1000">Mitochondrion outer membrane</keyword>
<keyword evidence="6" id="KW-0653">Protein transport</keyword>
<evidence type="ECO:0000313" key="10">
    <source>
        <dbReference type="EMBL" id="SGY67657.1"/>
    </source>
</evidence>
<keyword evidence="3" id="KW-0813">Transport</keyword>
<evidence type="ECO:0000256" key="6">
    <source>
        <dbReference type="ARBA" id="ARBA00022927"/>
    </source>
</evidence>
<organism evidence="10 11">
    <name type="scientific">Microbotryum silenes-dioicae</name>
    <dbReference type="NCBI Taxonomy" id="796604"/>
    <lineage>
        <taxon>Eukaryota</taxon>
        <taxon>Fungi</taxon>
        <taxon>Dikarya</taxon>
        <taxon>Basidiomycota</taxon>
        <taxon>Pucciniomycotina</taxon>
        <taxon>Microbotryomycetes</taxon>
        <taxon>Microbotryales</taxon>
        <taxon>Microbotryaceae</taxon>
        <taxon>Microbotryum</taxon>
    </lineage>
</organism>
<keyword evidence="8" id="KW-0496">Mitochondrion</keyword>
<sequence length="168" mass="18129">MLSEDTKDIIVRTVEYAKTVAHYGWIPLILWVGYTNSTPRPNLIKTSLLAEENSRFKKIFARHLPPYILVAAAGLSALNLAANASSCCSVATGVVNSGTLFPNSLCPNSCCTSNPASSATWAISKSIWSVGAEIAVSEDKVPSRYPVWTSRSSNWVSNLSITIEIYSG</sequence>
<evidence type="ECO:0000256" key="1">
    <source>
        <dbReference type="ARBA" id="ARBA00004572"/>
    </source>
</evidence>
<evidence type="ECO:0000256" key="5">
    <source>
        <dbReference type="ARBA" id="ARBA00022787"/>
    </source>
</evidence>
<protein>
    <submittedName>
        <fullName evidence="10">BQ5605_C004g02794 protein</fullName>
    </submittedName>
</protein>
<comment type="similarity">
    <text evidence="2">Belongs to the Tom7 family.</text>
</comment>
<dbReference type="GO" id="GO:0030150">
    <property type="term" value="P:protein import into mitochondrial matrix"/>
    <property type="evidence" value="ECO:0007669"/>
    <property type="project" value="InterPro"/>
</dbReference>
<accession>A0A2X0N2V9</accession>
<keyword evidence="4" id="KW-0812">Transmembrane</keyword>
<gene>
    <name evidence="10" type="primary">BQ5605_C004g02794</name>
    <name evidence="10" type="ORF">BQ5605_C004G02794</name>
</gene>
<evidence type="ECO:0000256" key="9">
    <source>
        <dbReference type="ARBA" id="ARBA00023136"/>
    </source>
</evidence>
<keyword evidence="11" id="KW-1185">Reference proteome</keyword>
<evidence type="ECO:0000256" key="8">
    <source>
        <dbReference type="ARBA" id="ARBA00023128"/>
    </source>
</evidence>
<dbReference type="InterPro" id="IPR012621">
    <property type="entry name" value="Tom7"/>
</dbReference>
<dbReference type="GO" id="GO:0005742">
    <property type="term" value="C:mitochondrial outer membrane translocase complex"/>
    <property type="evidence" value="ECO:0007669"/>
    <property type="project" value="InterPro"/>
</dbReference>
<keyword evidence="7" id="KW-1133">Transmembrane helix</keyword>
<dbReference type="AlphaFoldDB" id="A0A2X0N2V9"/>
<evidence type="ECO:0000313" key="11">
    <source>
        <dbReference type="Proteomes" id="UP000249464"/>
    </source>
</evidence>
<dbReference type="STRING" id="796604.A0A2X0N2V9"/>
<dbReference type="Pfam" id="PF08038">
    <property type="entry name" value="Tom7"/>
    <property type="match status" value="1"/>
</dbReference>
<evidence type="ECO:0000256" key="3">
    <source>
        <dbReference type="ARBA" id="ARBA00022448"/>
    </source>
</evidence>
<name>A0A2X0N2V9_9BASI</name>
<proteinExistence type="inferred from homology"/>
<reference evidence="10 11" key="1">
    <citation type="submission" date="2016-11" db="EMBL/GenBank/DDBJ databases">
        <authorList>
            <person name="Jaros S."/>
            <person name="Januszkiewicz K."/>
            <person name="Wedrychowicz H."/>
        </authorList>
    </citation>
    <scope>NUCLEOTIDE SEQUENCE [LARGE SCALE GENOMIC DNA]</scope>
</reference>
<evidence type="ECO:0000256" key="2">
    <source>
        <dbReference type="ARBA" id="ARBA00010917"/>
    </source>
</evidence>
<comment type="subcellular location">
    <subcellularLocation>
        <location evidence="1">Mitochondrion outer membrane</location>
        <topology evidence="1">Single-pass membrane protein</topology>
    </subcellularLocation>
</comment>
<keyword evidence="9" id="KW-0472">Membrane</keyword>
<dbReference type="EMBL" id="FQNC01000046">
    <property type="protein sequence ID" value="SGY67657.1"/>
    <property type="molecule type" value="Genomic_DNA"/>
</dbReference>
<evidence type="ECO:0000256" key="7">
    <source>
        <dbReference type="ARBA" id="ARBA00022989"/>
    </source>
</evidence>
<evidence type="ECO:0000256" key="4">
    <source>
        <dbReference type="ARBA" id="ARBA00022692"/>
    </source>
</evidence>
<dbReference type="Proteomes" id="UP000249464">
    <property type="component" value="Unassembled WGS sequence"/>
</dbReference>